<dbReference type="EMBL" id="JACVVX010000004">
    <property type="protein sequence ID" value="MBD0415731.1"/>
    <property type="molecule type" value="Genomic_DNA"/>
</dbReference>
<gene>
    <name evidence="2" type="ORF">ICI42_13795</name>
</gene>
<reference evidence="2" key="1">
    <citation type="submission" date="2020-09" db="EMBL/GenBank/DDBJ databases">
        <title>Genome seq and assembly of Tianweitania sp.</title>
        <authorList>
            <person name="Chhetri G."/>
        </authorList>
    </citation>
    <scope>NUCLEOTIDE SEQUENCE</scope>
    <source>
        <strain evidence="2">Rool2</strain>
    </source>
</reference>
<dbReference type="PROSITE" id="PS50995">
    <property type="entry name" value="HTH_MARR_2"/>
    <property type="match status" value="1"/>
</dbReference>
<keyword evidence="3" id="KW-1185">Reference proteome</keyword>
<dbReference type="InterPro" id="IPR036388">
    <property type="entry name" value="WH-like_DNA-bd_sf"/>
</dbReference>
<dbReference type="InterPro" id="IPR036390">
    <property type="entry name" value="WH_DNA-bd_sf"/>
</dbReference>
<dbReference type="PRINTS" id="PR00598">
    <property type="entry name" value="HTHMARR"/>
</dbReference>
<dbReference type="GO" id="GO:0006950">
    <property type="term" value="P:response to stress"/>
    <property type="evidence" value="ECO:0007669"/>
    <property type="project" value="TreeGrafter"/>
</dbReference>
<dbReference type="Proteomes" id="UP000643405">
    <property type="component" value="Unassembled WGS sequence"/>
</dbReference>
<evidence type="ECO:0000313" key="3">
    <source>
        <dbReference type="Proteomes" id="UP000643405"/>
    </source>
</evidence>
<dbReference type="Gene3D" id="1.10.10.10">
    <property type="entry name" value="Winged helix-like DNA-binding domain superfamily/Winged helix DNA-binding domain"/>
    <property type="match status" value="1"/>
</dbReference>
<sequence length="140" mass="15384">MSYRLLIDGMHQRLREEGWHDVRPAYGFVLLATRDRSTTSVELASLLGVTKQAASKILDPMDAAGYVRRSVDPEDARVKIVELAPRGWELLAAVECIYAELEAEWGAAIGVAAVELMRKHLTEIVLAANGGEFPAIRPSP</sequence>
<dbReference type="InterPro" id="IPR039422">
    <property type="entry name" value="MarR/SlyA-like"/>
</dbReference>
<evidence type="ECO:0000259" key="1">
    <source>
        <dbReference type="PROSITE" id="PS50995"/>
    </source>
</evidence>
<dbReference type="InterPro" id="IPR000835">
    <property type="entry name" value="HTH_MarR-typ"/>
</dbReference>
<dbReference type="RefSeq" id="WP_188165172.1">
    <property type="nucleotide sequence ID" value="NZ_JACVVX010000004.1"/>
</dbReference>
<dbReference type="PANTHER" id="PTHR33164">
    <property type="entry name" value="TRANSCRIPTIONAL REGULATOR, MARR FAMILY"/>
    <property type="match status" value="1"/>
</dbReference>
<comment type="caution">
    <text evidence="2">The sequence shown here is derived from an EMBL/GenBank/DDBJ whole genome shotgun (WGS) entry which is preliminary data.</text>
</comment>
<proteinExistence type="predicted"/>
<accession>A0A8J6PLC2</accession>
<dbReference type="SMART" id="SM00347">
    <property type="entry name" value="HTH_MARR"/>
    <property type="match status" value="1"/>
</dbReference>
<name>A0A8J6PLC2_9HYPH</name>
<protein>
    <submittedName>
        <fullName evidence="2">Winged helix-turn-helix transcriptional regulator</fullName>
    </submittedName>
</protein>
<dbReference type="Pfam" id="PF12802">
    <property type="entry name" value="MarR_2"/>
    <property type="match status" value="1"/>
</dbReference>
<dbReference type="SUPFAM" id="SSF46785">
    <property type="entry name" value="Winged helix' DNA-binding domain"/>
    <property type="match status" value="1"/>
</dbReference>
<evidence type="ECO:0000313" key="2">
    <source>
        <dbReference type="EMBL" id="MBD0415731.1"/>
    </source>
</evidence>
<feature type="domain" description="HTH marR-type" evidence="1">
    <location>
        <begin position="1"/>
        <end position="126"/>
    </location>
</feature>
<dbReference type="PANTHER" id="PTHR33164:SF99">
    <property type="entry name" value="MARR FAMILY REGULATORY PROTEIN"/>
    <property type="match status" value="1"/>
</dbReference>
<dbReference type="GO" id="GO:0003700">
    <property type="term" value="F:DNA-binding transcription factor activity"/>
    <property type="evidence" value="ECO:0007669"/>
    <property type="project" value="InterPro"/>
</dbReference>
<dbReference type="AlphaFoldDB" id="A0A8J6PLC2"/>
<organism evidence="2 3">
    <name type="scientific">Oryzicola mucosus</name>
    <dbReference type="NCBI Taxonomy" id="2767425"/>
    <lineage>
        <taxon>Bacteria</taxon>
        <taxon>Pseudomonadati</taxon>
        <taxon>Pseudomonadota</taxon>
        <taxon>Alphaproteobacteria</taxon>
        <taxon>Hyphomicrobiales</taxon>
        <taxon>Phyllobacteriaceae</taxon>
        <taxon>Oryzicola</taxon>
    </lineage>
</organism>